<comment type="caution">
    <text evidence="3">The sequence shown here is derived from an EMBL/GenBank/DDBJ whole genome shotgun (WGS) entry which is preliminary data.</text>
</comment>
<dbReference type="Proteomes" id="UP000784880">
    <property type="component" value="Unassembled WGS sequence"/>
</dbReference>
<feature type="compositionally biased region" description="Basic and acidic residues" evidence="1">
    <location>
        <begin position="149"/>
        <end position="174"/>
    </location>
</feature>
<protein>
    <submittedName>
        <fullName evidence="3">FixH family protein</fullName>
    </submittedName>
</protein>
<name>A0ABS6JEJ2_9BACI</name>
<dbReference type="Pfam" id="PF13115">
    <property type="entry name" value="YtkA"/>
    <property type="match status" value="2"/>
</dbReference>
<dbReference type="InterPro" id="IPR032693">
    <property type="entry name" value="YtkA-like_dom"/>
</dbReference>
<evidence type="ECO:0000313" key="3">
    <source>
        <dbReference type="EMBL" id="MBU9710753.1"/>
    </source>
</evidence>
<dbReference type="EMBL" id="JAHQCS010000047">
    <property type="protein sequence ID" value="MBU9710753.1"/>
    <property type="molecule type" value="Genomic_DNA"/>
</dbReference>
<evidence type="ECO:0000313" key="4">
    <source>
        <dbReference type="Proteomes" id="UP000784880"/>
    </source>
</evidence>
<feature type="domain" description="YtkA-like" evidence="2">
    <location>
        <begin position="176"/>
        <end position="255"/>
    </location>
</feature>
<dbReference type="RefSeq" id="WP_217064648.1">
    <property type="nucleotide sequence ID" value="NZ_JAHQCS010000047.1"/>
</dbReference>
<organism evidence="3 4">
    <name type="scientific">Evansella tamaricis</name>
    <dbReference type="NCBI Taxonomy" id="2069301"/>
    <lineage>
        <taxon>Bacteria</taxon>
        <taxon>Bacillati</taxon>
        <taxon>Bacillota</taxon>
        <taxon>Bacilli</taxon>
        <taxon>Bacillales</taxon>
        <taxon>Bacillaceae</taxon>
        <taxon>Evansella</taxon>
    </lineage>
</organism>
<evidence type="ECO:0000256" key="1">
    <source>
        <dbReference type="SAM" id="MobiDB-lite"/>
    </source>
</evidence>
<accession>A0ABS6JEJ2</accession>
<evidence type="ECO:0000259" key="2">
    <source>
        <dbReference type="Pfam" id="PF13115"/>
    </source>
</evidence>
<sequence length="276" mass="31528">MNVKSRIFTVVLIGVLGFLVACGQGEGDTPQGAEEINFEPLDVELSMPEEGDPDTEIVIQALVTQGEEKVNDASEVIFEIWKQGQKEESEFVDATEPIGDGVYEITYIFTEEYIYFVQPHVTARGMHMMPVGEIIIGDVPENLLEEQDENTHEHDNGDHADHGEGHHHDMDHSHHHEDLRVDWLTAENIEQSNQTELSVYVEWQDAPLRNGDIQFEIWQDGDERHTWLPAEESEEGTYVANHTFERTGDYNIQIHVEDDTGLHEHIQFVIQVDHSH</sequence>
<dbReference type="PROSITE" id="PS51257">
    <property type="entry name" value="PROKAR_LIPOPROTEIN"/>
    <property type="match status" value="1"/>
</dbReference>
<reference evidence="3 4" key="1">
    <citation type="submission" date="2021-06" db="EMBL/GenBank/DDBJ databases">
        <title>Bacillus sp. RD4P76, an endophyte from a halophyte.</title>
        <authorList>
            <person name="Sun J.-Q."/>
        </authorList>
    </citation>
    <scope>NUCLEOTIDE SEQUENCE [LARGE SCALE GENOMIC DNA]</scope>
    <source>
        <strain evidence="3 4">CGMCC 1.15917</strain>
    </source>
</reference>
<gene>
    <name evidence="3" type="ORF">KS419_03215</name>
</gene>
<feature type="region of interest" description="Disordered" evidence="1">
    <location>
        <begin position="147"/>
        <end position="174"/>
    </location>
</feature>
<keyword evidence="4" id="KW-1185">Reference proteome</keyword>
<feature type="domain" description="YtkA-like" evidence="2">
    <location>
        <begin position="39"/>
        <end position="120"/>
    </location>
</feature>
<proteinExistence type="predicted"/>